<dbReference type="GO" id="GO:0005506">
    <property type="term" value="F:iron ion binding"/>
    <property type="evidence" value="ECO:0007669"/>
    <property type="project" value="UniProtKB-UniRule"/>
</dbReference>
<protein>
    <submittedName>
        <fullName evidence="9">Fe2+-dependent dioxygenase</fullName>
    </submittedName>
</protein>
<evidence type="ECO:0000256" key="2">
    <source>
        <dbReference type="ARBA" id="ARBA00022723"/>
    </source>
</evidence>
<evidence type="ECO:0000256" key="7">
    <source>
        <dbReference type="HAMAP-Rule" id="MF_00657"/>
    </source>
</evidence>
<dbReference type="HAMAP" id="MF_00657">
    <property type="entry name" value="Hydroxyl_YbiX"/>
    <property type="match status" value="1"/>
</dbReference>
<evidence type="ECO:0000256" key="3">
    <source>
        <dbReference type="ARBA" id="ARBA00022896"/>
    </source>
</evidence>
<keyword evidence="6 7" id="KW-0408">Iron</keyword>
<keyword evidence="2 7" id="KW-0479">Metal-binding</keyword>
<feature type="binding site" evidence="7">
    <location>
        <position position="167"/>
    </location>
    <ligand>
        <name>2-oxoglutarate</name>
        <dbReference type="ChEBI" id="CHEBI:16810"/>
    </ligand>
</feature>
<evidence type="ECO:0000256" key="1">
    <source>
        <dbReference type="ARBA" id="ARBA00001961"/>
    </source>
</evidence>
<comment type="caution">
    <text evidence="9">The sequence shown here is derived from an EMBL/GenBank/DDBJ whole genome shotgun (WGS) entry which is preliminary data.</text>
</comment>
<evidence type="ECO:0000259" key="8">
    <source>
        <dbReference type="PROSITE" id="PS51471"/>
    </source>
</evidence>
<dbReference type="PANTHER" id="PTHR41536">
    <property type="entry name" value="PKHD-TYPE HYDROXYLASE YBIX"/>
    <property type="match status" value="1"/>
</dbReference>
<dbReference type="InterPro" id="IPR044862">
    <property type="entry name" value="Pro_4_hyd_alph_FE2OG_OXY"/>
</dbReference>
<organism evidence="9 10">
    <name type="scientific">Candidatus Muproteobacteria bacterium RBG_16_65_34</name>
    <dbReference type="NCBI Taxonomy" id="1817760"/>
    <lineage>
        <taxon>Bacteria</taxon>
        <taxon>Pseudomonadati</taxon>
        <taxon>Pseudomonadota</taxon>
        <taxon>Candidatus Muproteobacteria</taxon>
    </lineage>
</organism>
<dbReference type="GO" id="GO:0031418">
    <property type="term" value="F:L-ascorbic acid binding"/>
    <property type="evidence" value="ECO:0007669"/>
    <property type="project" value="UniProtKB-KW"/>
</dbReference>
<dbReference type="Gene3D" id="4.10.860.20">
    <property type="entry name" value="Rabenosyn, Rab binding domain"/>
    <property type="match status" value="1"/>
</dbReference>
<dbReference type="InterPro" id="IPR006620">
    <property type="entry name" value="Pro_4_hyd_alph"/>
</dbReference>
<dbReference type="EMBL" id="MFSU01000099">
    <property type="protein sequence ID" value="OGI45629.1"/>
    <property type="molecule type" value="Genomic_DNA"/>
</dbReference>
<dbReference type="InterPro" id="IPR023550">
    <property type="entry name" value="PKHD_hydroxylase"/>
</dbReference>
<dbReference type="Proteomes" id="UP000178885">
    <property type="component" value="Unassembled WGS sequence"/>
</dbReference>
<dbReference type="NCBIfam" id="NF003974">
    <property type="entry name" value="PRK05467.1-3"/>
    <property type="match status" value="1"/>
</dbReference>
<dbReference type="InterPro" id="IPR005123">
    <property type="entry name" value="Oxoglu/Fe-dep_dioxygenase_dom"/>
</dbReference>
<keyword evidence="4 7" id="KW-0223">Dioxygenase</keyword>
<dbReference type="Gene3D" id="2.60.120.620">
    <property type="entry name" value="q2cbj1_9rhob like domain"/>
    <property type="match status" value="1"/>
</dbReference>
<dbReference type="GO" id="GO:0006879">
    <property type="term" value="P:intracellular iron ion homeostasis"/>
    <property type="evidence" value="ECO:0007669"/>
    <property type="project" value="TreeGrafter"/>
</dbReference>
<keyword evidence="3 7" id="KW-0847">Vitamin C</keyword>
<feature type="binding site" evidence="7">
    <location>
        <position position="98"/>
    </location>
    <ligand>
        <name>Fe cation</name>
        <dbReference type="ChEBI" id="CHEBI:24875"/>
    </ligand>
</feature>
<dbReference type="NCBIfam" id="NF003975">
    <property type="entry name" value="PRK05467.1-4"/>
    <property type="match status" value="1"/>
</dbReference>
<dbReference type="InterPro" id="IPR041097">
    <property type="entry name" value="PKHD_C"/>
</dbReference>
<evidence type="ECO:0000256" key="6">
    <source>
        <dbReference type="ARBA" id="ARBA00023004"/>
    </source>
</evidence>
<dbReference type="AlphaFoldDB" id="A0A1F6TKL0"/>
<gene>
    <name evidence="9" type="ORF">A2151_02105</name>
</gene>
<evidence type="ECO:0000313" key="9">
    <source>
        <dbReference type="EMBL" id="OGI45629.1"/>
    </source>
</evidence>
<feature type="binding site" evidence="7">
    <location>
        <position position="96"/>
    </location>
    <ligand>
        <name>Fe cation</name>
        <dbReference type="ChEBI" id="CHEBI:24875"/>
    </ligand>
</feature>
<dbReference type="Pfam" id="PF13640">
    <property type="entry name" value="2OG-FeII_Oxy_3"/>
    <property type="match status" value="1"/>
</dbReference>
<evidence type="ECO:0000313" key="10">
    <source>
        <dbReference type="Proteomes" id="UP000178885"/>
    </source>
</evidence>
<name>A0A1F6TKL0_9PROT</name>
<dbReference type="PROSITE" id="PS51471">
    <property type="entry name" value="FE2OG_OXY"/>
    <property type="match status" value="1"/>
</dbReference>
<proteinExistence type="inferred from homology"/>
<comment type="cofactor">
    <cofactor evidence="1 7">
        <name>L-ascorbate</name>
        <dbReference type="ChEBI" id="CHEBI:38290"/>
    </cofactor>
</comment>
<dbReference type="STRING" id="1817760.A2151_02105"/>
<keyword evidence="5 7" id="KW-0560">Oxidoreductase</keyword>
<reference evidence="9 10" key="1">
    <citation type="journal article" date="2016" name="Nat. Commun.">
        <title>Thousands of microbial genomes shed light on interconnected biogeochemical processes in an aquifer system.</title>
        <authorList>
            <person name="Anantharaman K."/>
            <person name="Brown C.T."/>
            <person name="Hug L.A."/>
            <person name="Sharon I."/>
            <person name="Castelle C.J."/>
            <person name="Probst A.J."/>
            <person name="Thomas B.C."/>
            <person name="Singh A."/>
            <person name="Wilkins M.J."/>
            <person name="Karaoz U."/>
            <person name="Brodie E.L."/>
            <person name="Williams K.H."/>
            <person name="Hubbard S.S."/>
            <person name="Banfield J.F."/>
        </authorList>
    </citation>
    <scope>NUCLEOTIDE SEQUENCE [LARGE SCALE GENOMIC DNA]</scope>
</reference>
<comment type="cofactor">
    <cofactor evidence="7">
        <name>Fe(2+)</name>
        <dbReference type="ChEBI" id="CHEBI:29033"/>
    </cofactor>
    <text evidence="7">Binds 1 Fe(2+) ion per subunit.</text>
</comment>
<dbReference type="GO" id="GO:0006974">
    <property type="term" value="P:DNA damage response"/>
    <property type="evidence" value="ECO:0007669"/>
    <property type="project" value="TreeGrafter"/>
</dbReference>
<evidence type="ECO:0000256" key="5">
    <source>
        <dbReference type="ARBA" id="ARBA00023002"/>
    </source>
</evidence>
<sequence>MLLHLKSILTPDQLQGAREMLARVKFVDGKASAGLAAARVKNNQEAERGAQDLARLDDLVMGDLVRHPVYRAGALPLKVAAPFYARYVPGMRYGDHVDDPIMGGAAGLYRTDIAITIFLNDPGDYDGGELVIHTAFGENKMKLPAGDAVMYPASSRHRVAEVTRGERLVAVTWVQSLVRDPARRELLYGLNLAREKLLADAPQAEETAQVNAAYVNLVRMWSEL</sequence>
<dbReference type="PANTHER" id="PTHR41536:SF1">
    <property type="entry name" value="PKHD-TYPE HYDROXYLASE YBIX"/>
    <property type="match status" value="1"/>
</dbReference>
<feature type="domain" description="Fe2OG dioxygenase" evidence="8">
    <location>
        <begin position="78"/>
        <end position="176"/>
    </location>
</feature>
<evidence type="ECO:0000256" key="4">
    <source>
        <dbReference type="ARBA" id="ARBA00022964"/>
    </source>
</evidence>
<feature type="binding site" evidence="7">
    <location>
        <position position="157"/>
    </location>
    <ligand>
        <name>Fe cation</name>
        <dbReference type="ChEBI" id="CHEBI:24875"/>
    </ligand>
</feature>
<dbReference type="GO" id="GO:0016706">
    <property type="term" value="F:2-oxoglutarate-dependent dioxygenase activity"/>
    <property type="evidence" value="ECO:0007669"/>
    <property type="project" value="UniProtKB-UniRule"/>
</dbReference>
<dbReference type="Pfam" id="PF18331">
    <property type="entry name" value="PKHD_C"/>
    <property type="match status" value="1"/>
</dbReference>
<dbReference type="SMART" id="SM00702">
    <property type="entry name" value="P4Hc"/>
    <property type="match status" value="1"/>
</dbReference>
<accession>A0A1F6TKL0</accession>